<comment type="caution">
    <text evidence="1">The sequence shown here is derived from an EMBL/GenBank/DDBJ whole genome shotgun (WGS) entry which is preliminary data.</text>
</comment>
<gene>
    <name evidence="1" type="ORF">VOI32_15650</name>
</gene>
<accession>A0ABV0DZG7</accession>
<organism evidence="1 2">
    <name type="scientific">Paraburkholderia caribensis</name>
    <dbReference type="NCBI Taxonomy" id="75105"/>
    <lineage>
        <taxon>Bacteria</taxon>
        <taxon>Pseudomonadati</taxon>
        <taxon>Pseudomonadota</taxon>
        <taxon>Betaproteobacteria</taxon>
        <taxon>Burkholderiales</taxon>
        <taxon>Burkholderiaceae</taxon>
        <taxon>Paraburkholderia</taxon>
    </lineage>
</organism>
<dbReference type="EMBL" id="JAYLVJ010000017">
    <property type="protein sequence ID" value="MEO1755362.1"/>
    <property type="molecule type" value="Genomic_DNA"/>
</dbReference>
<evidence type="ECO:0008006" key="3">
    <source>
        <dbReference type="Google" id="ProtNLM"/>
    </source>
</evidence>
<dbReference type="Proteomes" id="UP001462961">
    <property type="component" value="Unassembled WGS sequence"/>
</dbReference>
<dbReference type="RefSeq" id="WP_233445307.1">
    <property type="nucleotide sequence ID" value="NZ_CP015958.1"/>
</dbReference>
<evidence type="ECO:0000313" key="2">
    <source>
        <dbReference type="Proteomes" id="UP001462961"/>
    </source>
</evidence>
<reference evidence="1 2" key="1">
    <citation type="submission" date="2024-01" db="EMBL/GenBank/DDBJ databases">
        <title>The diversity of rhizobia nodulating Mimosa spp. in eleven states of Brazil covering several biomes is determined by host plant, location, and edaphic factors.</title>
        <authorList>
            <person name="Rouws L."/>
            <person name="Barauna A."/>
            <person name="Beukes C."/>
            <person name="De Faria S.M."/>
            <person name="Gross E."/>
            <person name="Dos Reis Junior F.B."/>
            <person name="Simon M."/>
            <person name="Maluk M."/>
            <person name="Odee D.W."/>
            <person name="Kenicer G."/>
            <person name="Young J.P.W."/>
            <person name="Reis V.M."/>
            <person name="Zilli J."/>
            <person name="James E.K."/>
        </authorList>
    </citation>
    <scope>NUCLEOTIDE SEQUENCE [LARGE SCALE GENOMIC DNA]</scope>
    <source>
        <strain evidence="1 2">JHI1651</strain>
    </source>
</reference>
<name>A0ABV0DZG7_9BURK</name>
<keyword evidence="2" id="KW-1185">Reference proteome</keyword>
<proteinExistence type="predicted"/>
<sequence length="95" mass="11135">MAIHQHDEQTISYAMGRRRWTPEQKAAQASAIKRWKPWEKSTGPRTEEGKAIVAENALKHFMRCAGEIEDRKRFNAVMRRSSAYLRYLKAMNAKR</sequence>
<protein>
    <recommendedName>
        <fullName evidence="3">DUF3175 domain-containing protein</fullName>
    </recommendedName>
</protein>
<evidence type="ECO:0000313" key="1">
    <source>
        <dbReference type="EMBL" id="MEO1755362.1"/>
    </source>
</evidence>